<dbReference type="Pfam" id="PF02154">
    <property type="entry name" value="FliM"/>
    <property type="match status" value="1"/>
</dbReference>
<name>Q2CGI2_OCEGH</name>
<dbReference type="eggNOG" id="COG1868">
    <property type="taxonomic scope" value="Bacteria"/>
</dbReference>
<dbReference type="HOGENOM" id="CLU_052646_2_0_5"/>
<reference evidence="13 14" key="1">
    <citation type="journal article" date="2010" name="J. Bacteriol.">
        <title>Genome sequences of Oceanicola granulosus HTCC2516(T) and Oceanicola batsensis HTCC2597(TDelta).</title>
        <authorList>
            <person name="Thrash J.C."/>
            <person name="Cho J.C."/>
            <person name="Vergin K.L."/>
            <person name="Giovannoni S.J."/>
        </authorList>
    </citation>
    <scope>NUCLEOTIDE SEQUENCE [LARGE SCALE GENOMIC DNA]</scope>
    <source>
        <strain evidence="14">ATCC BAA-861 / DSM 15982 / KCTC 12143 / HTCC2516</strain>
    </source>
</reference>
<evidence type="ECO:0000256" key="11">
    <source>
        <dbReference type="ARBA" id="ARBA00025044"/>
    </source>
</evidence>
<evidence type="ECO:0000256" key="5">
    <source>
        <dbReference type="ARBA" id="ARBA00022475"/>
    </source>
</evidence>
<dbReference type="PANTHER" id="PTHR30034:SF3">
    <property type="entry name" value="FLAGELLAR MOTOR SWITCH PROTEIN FLIM"/>
    <property type="match status" value="1"/>
</dbReference>
<dbReference type="GO" id="GO:0071978">
    <property type="term" value="P:bacterial-type flagellum-dependent swarming motility"/>
    <property type="evidence" value="ECO:0007669"/>
    <property type="project" value="TreeGrafter"/>
</dbReference>
<keyword evidence="14" id="KW-1185">Reference proteome</keyword>
<dbReference type="InterPro" id="IPR001543">
    <property type="entry name" value="FliN-like_C"/>
</dbReference>
<evidence type="ECO:0000256" key="9">
    <source>
        <dbReference type="ARBA" id="ARBA00023136"/>
    </source>
</evidence>
<dbReference type="SUPFAM" id="SSF101801">
    <property type="entry name" value="Surface presentation of antigens (SPOA)"/>
    <property type="match status" value="1"/>
</dbReference>
<dbReference type="STRING" id="314256.OG2516_06721"/>
<evidence type="ECO:0000256" key="4">
    <source>
        <dbReference type="ARBA" id="ARBA00021898"/>
    </source>
</evidence>
<gene>
    <name evidence="13" type="ORF">OG2516_06721</name>
</gene>
<dbReference type="PANTHER" id="PTHR30034">
    <property type="entry name" value="FLAGELLAR MOTOR SWITCH PROTEIN FLIM"/>
    <property type="match status" value="1"/>
</dbReference>
<evidence type="ECO:0000256" key="10">
    <source>
        <dbReference type="ARBA" id="ARBA00023143"/>
    </source>
</evidence>
<dbReference type="RefSeq" id="WP_007254870.1">
    <property type="nucleotide sequence ID" value="NZ_CH724107.1"/>
</dbReference>
<dbReference type="GO" id="GO:0003774">
    <property type="term" value="F:cytoskeletal motor activity"/>
    <property type="evidence" value="ECO:0007669"/>
    <property type="project" value="InterPro"/>
</dbReference>
<dbReference type="GO" id="GO:0005886">
    <property type="term" value="C:plasma membrane"/>
    <property type="evidence" value="ECO:0007669"/>
    <property type="project" value="UniProtKB-SubCell"/>
</dbReference>
<keyword evidence="7" id="KW-0997">Cell inner membrane</keyword>
<keyword evidence="8" id="KW-0283">Flagellar rotation</keyword>
<dbReference type="SUPFAM" id="SSF103039">
    <property type="entry name" value="CheC-like"/>
    <property type="match status" value="1"/>
</dbReference>
<evidence type="ECO:0000256" key="7">
    <source>
        <dbReference type="ARBA" id="ARBA00022519"/>
    </source>
</evidence>
<dbReference type="InterPro" id="IPR036429">
    <property type="entry name" value="SpoA-like_sf"/>
</dbReference>
<dbReference type="CDD" id="cd17908">
    <property type="entry name" value="FliM"/>
    <property type="match status" value="1"/>
</dbReference>
<keyword evidence="10" id="KW-0975">Bacterial flagellum</keyword>
<keyword evidence="13" id="KW-0969">Cilium</keyword>
<evidence type="ECO:0000256" key="6">
    <source>
        <dbReference type="ARBA" id="ARBA00022500"/>
    </source>
</evidence>
<dbReference type="GO" id="GO:0009425">
    <property type="term" value="C:bacterial-type flagellum basal body"/>
    <property type="evidence" value="ECO:0007669"/>
    <property type="project" value="UniProtKB-SubCell"/>
</dbReference>
<feature type="domain" description="Flagellar motor switch protein FliN-like C-terminal" evidence="12">
    <location>
        <begin position="231"/>
        <end position="301"/>
    </location>
</feature>
<comment type="caution">
    <text evidence="13">The sequence shown here is derived from an EMBL/GenBank/DDBJ whole genome shotgun (WGS) entry which is preliminary data.</text>
</comment>
<dbReference type="AlphaFoldDB" id="Q2CGI2"/>
<evidence type="ECO:0000256" key="2">
    <source>
        <dbReference type="ARBA" id="ARBA00004417"/>
    </source>
</evidence>
<organism evidence="13 14">
    <name type="scientific">Oceanicola granulosus (strain ATCC BAA-861 / DSM 15982 / KCTC 12143 / HTCC2516)</name>
    <dbReference type="NCBI Taxonomy" id="314256"/>
    <lineage>
        <taxon>Bacteria</taxon>
        <taxon>Pseudomonadati</taxon>
        <taxon>Pseudomonadota</taxon>
        <taxon>Alphaproteobacteria</taxon>
        <taxon>Rhodobacterales</taxon>
        <taxon>Roseobacteraceae</taxon>
        <taxon>Oceanicola</taxon>
    </lineage>
</organism>
<comment type="function">
    <text evidence="11">FliM is one of three proteins (FliG, FliN, FliM) that forms the rotor-mounted switch complex (C ring), located at the base of the basal body. This complex interacts with the CheY and CheZ chemotaxis proteins, in addition to contacting components of the motor that determine the direction of flagellar rotation.</text>
</comment>
<comment type="similarity">
    <text evidence="3">Belongs to the FliM family.</text>
</comment>
<keyword evidence="6" id="KW-0145">Chemotaxis</keyword>
<keyword evidence="13" id="KW-0282">Flagellum</keyword>
<dbReference type="InterPro" id="IPR001689">
    <property type="entry name" value="Flag_FliM"/>
</dbReference>
<keyword evidence="13" id="KW-0966">Cell projection</keyword>
<evidence type="ECO:0000259" key="12">
    <source>
        <dbReference type="Pfam" id="PF01052"/>
    </source>
</evidence>
<evidence type="ECO:0000313" key="13">
    <source>
        <dbReference type="EMBL" id="EAR51736.1"/>
    </source>
</evidence>
<dbReference type="Gene3D" id="3.40.1550.10">
    <property type="entry name" value="CheC-like"/>
    <property type="match status" value="1"/>
</dbReference>
<dbReference type="Pfam" id="PF01052">
    <property type="entry name" value="FliMN_C"/>
    <property type="match status" value="1"/>
</dbReference>
<keyword evidence="9" id="KW-0472">Membrane</keyword>
<dbReference type="InterPro" id="IPR028976">
    <property type="entry name" value="CheC-like_sf"/>
</dbReference>
<dbReference type="PRINTS" id="PR00955">
    <property type="entry name" value="FLGMOTORFLIM"/>
</dbReference>
<protein>
    <recommendedName>
        <fullName evidence="4">Flagellar motor switch protein FliM</fullName>
    </recommendedName>
</protein>
<accession>Q2CGI2</accession>
<evidence type="ECO:0000256" key="8">
    <source>
        <dbReference type="ARBA" id="ARBA00022779"/>
    </source>
</evidence>
<evidence type="ECO:0000313" key="14">
    <source>
        <dbReference type="Proteomes" id="UP000003635"/>
    </source>
</evidence>
<evidence type="ECO:0000256" key="1">
    <source>
        <dbReference type="ARBA" id="ARBA00004117"/>
    </source>
</evidence>
<dbReference type="Proteomes" id="UP000003635">
    <property type="component" value="Unassembled WGS sequence"/>
</dbReference>
<comment type="subcellular location">
    <subcellularLocation>
        <location evidence="1">Bacterial flagellum basal body</location>
    </subcellularLocation>
    <subcellularLocation>
        <location evidence="2">Cell inner membrane</location>
        <topology evidence="2">Peripheral membrane protein</topology>
    </subcellularLocation>
</comment>
<dbReference type="EMBL" id="AAOT01000009">
    <property type="protein sequence ID" value="EAR51736.1"/>
    <property type="molecule type" value="Genomic_DNA"/>
</dbReference>
<sequence length="316" mass="34727">MNAHAPQPEDGAETVEEQIIRLSSLNFERMPMLEVVFDRYVMALASAMKSFSGMPFDVTLRSFDYVTCGTALSGLPAPSLSALTTATPWSGNVLMTLSPDLLFSVLEVMLGGREGRGRQLWKPRSFTAIERRFGGRLARMILDEFSQSFRQLSEVSFEIDSLESAPETIAIAPSGSPAVWVTLDLTVGERGGALYFLIPYTALDTVRPVLNQPFLGGKIGGDTSWRKDLEEKIEDTTVTLTASLHRLRVPVQEALGWRKGQTIDLGISAEQPVDVVCGERRMFRGQMGRRATGQVALRLIEEDTGTEADDADFATD</sequence>
<dbReference type="OrthoDB" id="9806941at2"/>
<keyword evidence="5" id="KW-1003">Cell membrane</keyword>
<proteinExistence type="inferred from homology"/>
<dbReference type="Gene3D" id="2.30.330.10">
    <property type="entry name" value="SpoA-like"/>
    <property type="match status" value="1"/>
</dbReference>
<dbReference type="GO" id="GO:0050918">
    <property type="term" value="P:positive chemotaxis"/>
    <property type="evidence" value="ECO:0007669"/>
    <property type="project" value="TreeGrafter"/>
</dbReference>
<evidence type="ECO:0000256" key="3">
    <source>
        <dbReference type="ARBA" id="ARBA00011049"/>
    </source>
</evidence>